<evidence type="ECO:0000256" key="1">
    <source>
        <dbReference type="ARBA" id="ARBA00093462"/>
    </source>
</evidence>
<evidence type="ECO:0000313" key="4">
    <source>
        <dbReference type="Proteomes" id="UP000886891"/>
    </source>
</evidence>
<accession>A0A9D1SXC6</accession>
<reference evidence="3" key="1">
    <citation type="submission" date="2020-10" db="EMBL/GenBank/DDBJ databases">
        <authorList>
            <person name="Gilroy R."/>
        </authorList>
    </citation>
    <scope>NUCLEOTIDE SEQUENCE</scope>
    <source>
        <strain evidence="3">23406</strain>
    </source>
</reference>
<gene>
    <name evidence="3" type="ORF">IAB14_03630</name>
</gene>
<feature type="domain" description="DnaB/C C-terminal" evidence="2">
    <location>
        <begin position="126"/>
        <end position="186"/>
    </location>
</feature>
<reference evidence="3" key="2">
    <citation type="journal article" date="2021" name="PeerJ">
        <title>Extensive microbial diversity within the chicken gut microbiome revealed by metagenomics and culture.</title>
        <authorList>
            <person name="Gilroy R."/>
            <person name="Ravi A."/>
            <person name="Getino M."/>
            <person name="Pursley I."/>
            <person name="Horton D.L."/>
            <person name="Alikhan N.F."/>
            <person name="Baker D."/>
            <person name="Gharbi K."/>
            <person name="Hall N."/>
            <person name="Watson M."/>
            <person name="Adriaenssens E.M."/>
            <person name="Foster-Nyarko E."/>
            <person name="Jarju S."/>
            <person name="Secka A."/>
            <person name="Antonio M."/>
            <person name="Oren A."/>
            <person name="Chaudhuri R.R."/>
            <person name="La Ragione R."/>
            <person name="Hildebrand F."/>
            <person name="Pallen M.J."/>
        </authorList>
    </citation>
    <scope>NUCLEOTIDE SEQUENCE</scope>
    <source>
        <strain evidence="3">23406</strain>
    </source>
</reference>
<dbReference type="InterPro" id="IPR006343">
    <property type="entry name" value="DnaB/C_C"/>
</dbReference>
<dbReference type="Pfam" id="PF07261">
    <property type="entry name" value="DnaB_2"/>
    <property type="match status" value="1"/>
</dbReference>
<comment type="similarity">
    <text evidence="1">Belongs to the DnaB/DnaD family.</text>
</comment>
<proteinExistence type="inferred from homology"/>
<dbReference type="AlphaFoldDB" id="A0A9D1SXC6"/>
<protein>
    <submittedName>
        <fullName evidence="3">DnaD domain protein</fullName>
    </submittedName>
</protein>
<evidence type="ECO:0000313" key="3">
    <source>
        <dbReference type="EMBL" id="HIV00190.1"/>
    </source>
</evidence>
<organism evidence="3 4">
    <name type="scientific">Candidatus Stercoripulliclostridium merdipullorum</name>
    <dbReference type="NCBI Taxonomy" id="2840952"/>
    <lineage>
        <taxon>Bacteria</taxon>
        <taxon>Bacillati</taxon>
        <taxon>Bacillota</taxon>
        <taxon>Clostridia</taxon>
        <taxon>Eubacteriales</taxon>
        <taxon>Candidatus Stercoripulliclostridium</taxon>
    </lineage>
</organism>
<comment type="caution">
    <text evidence="3">The sequence shown here is derived from an EMBL/GenBank/DDBJ whole genome shotgun (WGS) entry which is preliminary data.</text>
</comment>
<dbReference type="Proteomes" id="UP000886891">
    <property type="component" value="Unassembled WGS sequence"/>
</dbReference>
<dbReference type="EMBL" id="DVOH01000024">
    <property type="protein sequence ID" value="HIV00190.1"/>
    <property type="molecule type" value="Genomic_DNA"/>
</dbReference>
<sequence length="490" mass="55074">MGLCRLGKEYLKDGFLSVDNVFLKNYLPAADGTDVKVYLYGLYYATAGDEERNGIEAIAMALKLSEERVMTAFRYWHEEGLVTITKTNPVEVVYRSPKAPATKVIRLNASKYADFTEDLVRLFPERVLSENELLSYCEMLERYKIDINAMLLIAKYCIDMKAVASTPYILAVAERWAKEGLTKEPDVLQRIAEIENNGADIRQIFAALGLKSEAGLEDRQAYLKWSKEYRYDLDALLVAARACKRKGGMTRLTALIEELHNAGAHSATEVDAYLKQRESLKKLASELVKKIGAYYADLDAVIEVYLNPWLGKGFEEDALRALAEFCFVRNLRTLEAMDALVGKFYKLGYLTAASVRDYVAASVRTDDSIRAILELAGGLPVVGRADREYYRTFVEEWGFDDEAIGAAAKYCAGKPFPMANINRVLSRMKAEGVLDAEAIAKRLNESEESLIPDRRAKKPKETPYPQRTYSKEELGSVFTDISATIDTEDL</sequence>
<name>A0A9D1SXC6_9FIRM</name>
<evidence type="ECO:0000259" key="2">
    <source>
        <dbReference type="Pfam" id="PF07261"/>
    </source>
</evidence>